<sequence length="465" mass="52552">MINRSLWQRHRNKVLVSSATVAFLFSTGAVSLYLIKKWLWRQQLKITEQQFVKEQIKRRFMQTQQDALYTMYELVPVLSLVLVKDLDVDEIVGSLKGKKLSRKLSRGSTDAERDGISSGMSTSVTEAHISGSSATPADARTKAELWNDLKFKSLVKLCTVIYSVSSLLLLTRLQLNILARREYLESAVKMAVEKESSNKGFLASWISSFWQKTPATDTQASSKEDSAGPVLSEEAQLTRKSSYINEQAFLSFSWWLLNRGWLQFKSLAEKLVEREFSELNPRDVLSVQEFGDKLTRVLHSINTELLVQCDVEAKDGKQPLKQTLLPEPNLEQFVLQQTLDSDALKLLYDDNTVLRQLLNETSKCVQSTASLVVLESLVNDAFQFTMQHVEDNVAKKSKRNPSVTTSITDDDEKYQMALFAVSCKGCCDEMLKSGVVSMNNIFLQRLDSIPELDDLSASVYSNFGF</sequence>
<keyword evidence="3" id="KW-0576">Peroxisome</keyword>
<keyword evidence="5" id="KW-0812">Transmembrane</keyword>
<dbReference type="STRING" id="1245769.A0A0C7MXC0"/>
<reference evidence="6 7" key="1">
    <citation type="submission" date="2014-12" db="EMBL/GenBank/DDBJ databases">
        <authorList>
            <person name="Neuveglise Cecile"/>
        </authorList>
    </citation>
    <scope>NUCLEOTIDE SEQUENCE [LARGE SCALE GENOMIC DNA]</scope>
    <source>
        <strain evidence="6 7">CBS 12615</strain>
    </source>
</reference>
<dbReference type="GO" id="GO:0005783">
    <property type="term" value="C:endoplasmic reticulum"/>
    <property type="evidence" value="ECO:0007669"/>
    <property type="project" value="EnsemblFungi"/>
</dbReference>
<dbReference type="GeneID" id="34685827"/>
<evidence type="ECO:0000256" key="1">
    <source>
        <dbReference type="ARBA" id="ARBA00004549"/>
    </source>
</evidence>
<dbReference type="RefSeq" id="XP_022628585.1">
    <property type="nucleotide sequence ID" value="XM_022772241.1"/>
</dbReference>
<dbReference type="InterPro" id="IPR006966">
    <property type="entry name" value="Peroxin-3"/>
</dbReference>
<dbReference type="HOGENOM" id="CLU_017002_0_0_1"/>
<keyword evidence="5" id="KW-0472">Membrane</keyword>
<dbReference type="PANTHER" id="PTHR28080">
    <property type="entry name" value="PEROXISOMAL BIOGENESIS FACTOR 3"/>
    <property type="match status" value="1"/>
</dbReference>
<evidence type="ECO:0000256" key="5">
    <source>
        <dbReference type="SAM" id="Phobius"/>
    </source>
</evidence>
<evidence type="ECO:0000256" key="2">
    <source>
        <dbReference type="ARBA" id="ARBA00008933"/>
    </source>
</evidence>
<name>A0A0C7MXC0_9SACH</name>
<protein>
    <recommendedName>
        <fullName evidence="4">Peroxin-3</fullName>
    </recommendedName>
</protein>
<gene>
    <name evidence="6" type="ORF">LALA0_S05e03884g</name>
</gene>
<keyword evidence="5" id="KW-1133">Transmembrane helix</keyword>
<dbReference type="Proteomes" id="UP000054304">
    <property type="component" value="Unassembled WGS sequence"/>
</dbReference>
<dbReference type="GO" id="GO:0045033">
    <property type="term" value="P:peroxisome inheritance"/>
    <property type="evidence" value="ECO:0007669"/>
    <property type="project" value="EnsemblFungi"/>
</dbReference>
<dbReference type="EMBL" id="LN736364">
    <property type="protein sequence ID" value="CEP62359.1"/>
    <property type="molecule type" value="Genomic_DNA"/>
</dbReference>
<comment type="subcellular location">
    <subcellularLocation>
        <location evidence="1">Peroxisome membrane</location>
        <topology evidence="1">Single-pass membrane protein</topology>
    </subcellularLocation>
</comment>
<dbReference type="AlphaFoldDB" id="A0A0C7MXC0"/>
<organism evidence="6 7">
    <name type="scientific">Lachancea lanzarotensis</name>
    <dbReference type="NCBI Taxonomy" id="1245769"/>
    <lineage>
        <taxon>Eukaryota</taxon>
        <taxon>Fungi</taxon>
        <taxon>Dikarya</taxon>
        <taxon>Ascomycota</taxon>
        <taxon>Saccharomycotina</taxon>
        <taxon>Saccharomycetes</taxon>
        <taxon>Saccharomycetales</taxon>
        <taxon>Saccharomycetaceae</taxon>
        <taxon>Lachancea</taxon>
    </lineage>
</organism>
<evidence type="ECO:0000313" key="7">
    <source>
        <dbReference type="Proteomes" id="UP000054304"/>
    </source>
</evidence>
<dbReference type="PANTHER" id="PTHR28080:SF1">
    <property type="entry name" value="PEROXISOMAL BIOGENESIS FACTOR 3"/>
    <property type="match status" value="1"/>
</dbReference>
<dbReference type="GO" id="GO:0030674">
    <property type="term" value="F:protein-macromolecule adaptor activity"/>
    <property type="evidence" value="ECO:0007669"/>
    <property type="project" value="EnsemblFungi"/>
</dbReference>
<proteinExistence type="inferred from homology"/>
<keyword evidence="7" id="KW-1185">Reference proteome</keyword>
<evidence type="ECO:0000256" key="4">
    <source>
        <dbReference type="ARBA" id="ARBA00032508"/>
    </source>
</evidence>
<comment type="similarity">
    <text evidence="2">Belongs to the peroxin-3 family.</text>
</comment>
<feature type="transmembrane region" description="Helical" evidence="5">
    <location>
        <begin position="14"/>
        <end position="35"/>
    </location>
</feature>
<dbReference type="GO" id="GO:0045046">
    <property type="term" value="P:protein import into peroxisome membrane"/>
    <property type="evidence" value="ECO:0007669"/>
    <property type="project" value="EnsemblFungi"/>
</dbReference>
<dbReference type="Pfam" id="PF04882">
    <property type="entry name" value="Peroxin-3"/>
    <property type="match status" value="1"/>
</dbReference>
<evidence type="ECO:0000313" key="6">
    <source>
        <dbReference type="EMBL" id="CEP62359.1"/>
    </source>
</evidence>
<accession>A0A0C7MXC0</accession>
<dbReference type="GO" id="GO:0032581">
    <property type="term" value="P:ER-dependent peroxisome organization"/>
    <property type="evidence" value="ECO:0007669"/>
    <property type="project" value="EnsemblFungi"/>
</dbReference>
<dbReference type="OrthoDB" id="45930at2759"/>
<dbReference type="GO" id="GO:0005778">
    <property type="term" value="C:peroxisomal membrane"/>
    <property type="evidence" value="ECO:0007669"/>
    <property type="project" value="UniProtKB-SubCell"/>
</dbReference>
<evidence type="ECO:0000256" key="3">
    <source>
        <dbReference type="ARBA" id="ARBA00023140"/>
    </source>
</evidence>